<dbReference type="InterPro" id="IPR025164">
    <property type="entry name" value="Toastrack_DUF4097"/>
</dbReference>
<dbReference type="Pfam" id="PF13349">
    <property type="entry name" value="DUF4097"/>
    <property type="match status" value="1"/>
</dbReference>
<feature type="domain" description="DUF4097" evidence="1">
    <location>
        <begin position="112"/>
        <end position="252"/>
    </location>
</feature>
<sequence>MLVALVAGTVLTTLTGCGIRIVKHESFDEYVVGEKFTSVRARSDSGDVTIRYQQGLTETKLRRKAEYTKDTKPTGPTHRVEGTSLVLDSCGDDCDANYEVFVPSPDITVVGNVGSGDVTIEGLASVDFETGSGEIVLLDIAGDVKANSGSGDLRATRIGGTLTADLGSGRIELNTVGGKVFALTRSGRVEGTALSGDVVADASSGRVELTLAEPRSVRVNAGSGDVTVRVPGGPYKITGTSGSGDREIHVPTDPAAALELNLTTGSGEVRVYAI</sequence>
<protein>
    <submittedName>
        <fullName evidence="2">Putative adhesin</fullName>
    </submittedName>
</protein>
<gene>
    <name evidence="2" type="ORF">SAMN05216553_102134</name>
</gene>
<evidence type="ECO:0000313" key="2">
    <source>
        <dbReference type="EMBL" id="SDF57518.1"/>
    </source>
</evidence>
<accession>A0A1G7M6T7</accession>
<dbReference type="Gene3D" id="2.160.20.120">
    <property type="match status" value="1"/>
</dbReference>
<evidence type="ECO:0000313" key="3">
    <source>
        <dbReference type="Proteomes" id="UP000199623"/>
    </source>
</evidence>
<name>A0A1G7M6T7_9PSEU</name>
<proteinExistence type="predicted"/>
<dbReference type="EMBL" id="FNCC01000002">
    <property type="protein sequence ID" value="SDF57518.1"/>
    <property type="molecule type" value="Genomic_DNA"/>
</dbReference>
<organism evidence="2 3">
    <name type="scientific">Lentzea fradiae</name>
    <dbReference type="NCBI Taxonomy" id="200378"/>
    <lineage>
        <taxon>Bacteria</taxon>
        <taxon>Bacillati</taxon>
        <taxon>Actinomycetota</taxon>
        <taxon>Actinomycetes</taxon>
        <taxon>Pseudonocardiales</taxon>
        <taxon>Pseudonocardiaceae</taxon>
        <taxon>Lentzea</taxon>
    </lineage>
</organism>
<reference evidence="3" key="1">
    <citation type="submission" date="2016-10" db="EMBL/GenBank/DDBJ databases">
        <authorList>
            <person name="Varghese N."/>
            <person name="Submissions S."/>
        </authorList>
    </citation>
    <scope>NUCLEOTIDE SEQUENCE [LARGE SCALE GENOMIC DNA]</scope>
    <source>
        <strain evidence="3">CGMCC 4.3506</strain>
    </source>
</reference>
<dbReference type="AlphaFoldDB" id="A0A1G7M6T7"/>
<evidence type="ECO:0000259" key="1">
    <source>
        <dbReference type="Pfam" id="PF13349"/>
    </source>
</evidence>
<dbReference type="Proteomes" id="UP000199623">
    <property type="component" value="Unassembled WGS sequence"/>
</dbReference>
<dbReference type="STRING" id="200378.SAMN05216553_102134"/>
<keyword evidence="3" id="KW-1185">Reference proteome</keyword>